<feature type="compositionally biased region" description="Basic and acidic residues" evidence="1">
    <location>
        <begin position="26"/>
        <end position="41"/>
    </location>
</feature>
<organism evidence="2">
    <name type="scientific">Anguilla anguilla</name>
    <name type="common">European freshwater eel</name>
    <name type="synonym">Muraena anguilla</name>
    <dbReference type="NCBI Taxonomy" id="7936"/>
    <lineage>
        <taxon>Eukaryota</taxon>
        <taxon>Metazoa</taxon>
        <taxon>Chordata</taxon>
        <taxon>Craniata</taxon>
        <taxon>Vertebrata</taxon>
        <taxon>Euteleostomi</taxon>
        <taxon>Actinopterygii</taxon>
        <taxon>Neopterygii</taxon>
        <taxon>Teleostei</taxon>
        <taxon>Anguilliformes</taxon>
        <taxon>Anguillidae</taxon>
        <taxon>Anguilla</taxon>
    </lineage>
</organism>
<dbReference type="EMBL" id="GBXM01070771">
    <property type="protein sequence ID" value="JAH37806.1"/>
    <property type="molecule type" value="Transcribed_RNA"/>
</dbReference>
<accession>A0A0E9S969</accession>
<proteinExistence type="predicted"/>
<evidence type="ECO:0000256" key="1">
    <source>
        <dbReference type="SAM" id="MobiDB-lite"/>
    </source>
</evidence>
<reference evidence="2" key="1">
    <citation type="submission" date="2014-11" db="EMBL/GenBank/DDBJ databases">
        <authorList>
            <person name="Amaro Gonzalez C."/>
        </authorList>
    </citation>
    <scope>NUCLEOTIDE SEQUENCE</scope>
</reference>
<dbReference type="AlphaFoldDB" id="A0A0E9S969"/>
<evidence type="ECO:0000313" key="2">
    <source>
        <dbReference type="EMBL" id="JAH37806.1"/>
    </source>
</evidence>
<sequence length="41" mass="4997">MKCMCSEETWSSLPYRRGSVKSPVPDQKDRWQQHTFRKRPE</sequence>
<name>A0A0E9S969_ANGAN</name>
<protein>
    <submittedName>
        <fullName evidence="2">Uncharacterized protein</fullName>
    </submittedName>
</protein>
<reference evidence="2" key="2">
    <citation type="journal article" date="2015" name="Fish Shellfish Immunol.">
        <title>Early steps in the European eel (Anguilla anguilla)-Vibrio vulnificus interaction in the gills: Role of the RtxA13 toxin.</title>
        <authorList>
            <person name="Callol A."/>
            <person name="Pajuelo D."/>
            <person name="Ebbesson L."/>
            <person name="Teles M."/>
            <person name="MacKenzie S."/>
            <person name="Amaro C."/>
        </authorList>
    </citation>
    <scope>NUCLEOTIDE SEQUENCE</scope>
</reference>
<feature type="region of interest" description="Disordered" evidence="1">
    <location>
        <begin position="16"/>
        <end position="41"/>
    </location>
</feature>